<feature type="transmembrane region" description="Helical" evidence="4">
    <location>
        <begin position="37"/>
        <end position="61"/>
    </location>
</feature>
<evidence type="ECO:0000256" key="2">
    <source>
        <dbReference type="ARBA" id="ARBA00023125"/>
    </source>
</evidence>
<feature type="transmembrane region" description="Helical" evidence="4">
    <location>
        <begin position="185"/>
        <end position="206"/>
    </location>
</feature>
<evidence type="ECO:0000256" key="1">
    <source>
        <dbReference type="ARBA" id="ARBA00023015"/>
    </source>
</evidence>
<feature type="transmembrane region" description="Helical" evidence="4">
    <location>
        <begin position="67"/>
        <end position="88"/>
    </location>
</feature>
<feature type="transmembrane region" description="Helical" evidence="4">
    <location>
        <begin position="100"/>
        <end position="118"/>
    </location>
</feature>
<feature type="transmembrane region" description="Helical" evidence="4">
    <location>
        <begin position="147"/>
        <end position="165"/>
    </location>
</feature>
<evidence type="ECO:0000256" key="4">
    <source>
        <dbReference type="SAM" id="Phobius"/>
    </source>
</evidence>
<accession>A0A2A4GF70</accession>
<dbReference type="SUPFAM" id="SSF46689">
    <property type="entry name" value="Homeodomain-like"/>
    <property type="match status" value="1"/>
</dbReference>
<evidence type="ECO:0000313" key="7">
    <source>
        <dbReference type="Proteomes" id="UP000219559"/>
    </source>
</evidence>
<feature type="domain" description="HTH araC/xylS-type" evidence="5">
    <location>
        <begin position="271"/>
        <end position="375"/>
    </location>
</feature>
<dbReference type="InterPro" id="IPR009057">
    <property type="entry name" value="Homeodomain-like_sf"/>
</dbReference>
<dbReference type="RefSeq" id="WP_097442185.1">
    <property type="nucleotide sequence ID" value="NZ_NBWU01000001.1"/>
</dbReference>
<feature type="transmembrane region" description="Helical" evidence="4">
    <location>
        <begin position="218"/>
        <end position="236"/>
    </location>
</feature>
<sequence>MSAQFSWFDLIVIVGIVQGIVSTGLLLFRRKGNTARLFLGLAILAFCLLSFKILLLTLGLWEIPFWRYFPLGVDLSIAPLLYLYTLALVRPNFSWKMKHLWLFAPFFLFELFALWVYVSLWPLEDIVAKDLRAASFYFEVVKDFEDLLTLLTALLGIGFSLREVATYRKLINSDTSDTSITQLKWLFNVLVIMCPLVAIMLVNTILDDVFDYGNSKFFRWQLFYLVVAALVYYLGFEGYRRHSAWPKLKFVTPKGKGKPKISVDRMNDIQSRFLQLMTKEKWYLNAQLSSKMVVDALGIDANDLSQTLKYRFNSNFRELINQYRVQEVKGLLMDPEKKHLSILGKAYEAGFNSEASFYRIFKKETGQSPKAFIAKKNSQKEK</sequence>
<dbReference type="Gene3D" id="1.10.10.60">
    <property type="entry name" value="Homeodomain-like"/>
    <property type="match status" value="1"/>
</dbReference>
<proteinExistence type="predicted"/>
<reference evidence="6 7" key="1">
    <citation type="submission" date="2017-04" db="EMBL/GenBank/DDBJ databases">
        <title>A new member of the family Flavobacteriaceae isolated from ascidians.</title>
        <authorList>
            <person name="Chen L."/>
        </authorList>
    </citation>
    <scope>NUCLEOTIDE SEQUENCE [LARGE SCALE GENOMIC DNA]</scope>
    <source>
        <strain evidence="6 7">HQA918</strain>
    </source>
</reference>
<keyword evidence="1" id="KW-0805">Transcription regulation</keyword>
<gene>
    <name evidence="6" type="ORF">B7P33_05050</name>
</gene>
<dbReference type="Proteomes" id="UP000219559">
    <property type="component" value="Unassembled WGS sequence"/>
</dbReference>
<keyword evidence="4" id="KW-0812">Transmembrane</keyword>
<dbReference type="OrthoDB" id="6283866at2"/>
<dbReference type="GO" id="GO:0043565">
    <property type="term" value="F:sequence-specific DNA binding"/>
    <property type="evidence" value="ECO:0007669"/>
    <property type="project" value="InterPro"/>
</dbReference>
<dbReference type="AlphaFoldDB" id="A0A2A4GF70"/>
<dbReference type="InterPro" id="IPR018060">
    <property type="entry name" value="HTH_AraC"/>
</dbReference>
<dbReference type="SMART" id="SM00342">
    <property type="entry name" value="HTH_ARAC"/>
    <property type="match status" value="1"/>
</dbReference>
<dbReference type="PANTHER" id="PTHR43280">
    <property type="entry name" value="ARAC-FAMILY TRANSCRIPTIONAL REGULATOR"/>
    <property type="match status" value="1"/>
</dbReference>
<keyword evidence="2" id="KW-0238">DNA-binding</keyword>
<keyword evidence="4" id="KW-0472">Membrane</keyword>
<dbReference type="GO" id="GO:0003700">
    <property type="term" value="F:DNA-binding transcription factor activity"/>
    <property type="evidence" value="ECO:0007669"/>
    <property type="project" value="InterPro"/>
</dbReference>
<dbReference type="PANTHER" id="PTHR43280:SF29">
    <property type="entry name" value="ARAC-FAMILY TRANSCRIPTIONAL REGULATOR"/>
    <property type="match status" value="1"/>
</dbReference>
<dbReference type="PROSITE" id="PS01124">
    <property type="entry name" value="HTH_ARAC_FAMILY_2"/>
    <property type="match status" value="1"/>
</dbReference>
<organism evidence="6 7">
    <name type="scientific">Sediminicola luteus</name>
    <dbReference type="NCBI Taxonomy" id="319238"/>
    <lineage>
        <taxon>Bacteria</taxon>
        <taxon>Pseudomonadati</taxon>
        <taxon>Bacteroidota</taxon>
        <taxon>Flavobacteriia</taxon>
        <taxon>Flavobacteriales</taxon>
        <taxon>Flavobacteriaceae</taxon>
        <taxon>Sediminicola</taxon>
    </lineage>
</organism>
<keyword evidence="3" id="KW-0804">Transcription</keyword>
<keyword evidence="7" id="KW-1185">Reference proteome</keyword>
<evidence type="ECO:0000259" key="5">
    <source>
        <dbReference type="PROSITE" id="PS01124"/>
    </source>
</evidence>
<evidence type="ECO:0000313" key="6">
    <source>
        <dbReference type="EMBL" id="PCE66664.1"/>
    </source>
</evidence>
<comment type="caution">
    <text evidence="6">The sequence shown here is derived from an EMBL/GenBank/DDBJ whole genome shotgun (WGS) entry which is preliminary data.</text>
</comment>
<name>A0A2A4GF70_9FLAO</name>
<dbReference type="Pfam" id="PF12833">
    <property type="entry name" value="HTH_18"/>
    <property type="match status" value="1"/>
</dbReference>
<dbReference type="EMBL" id="NBWU01000001">
    <property type="protein sequence ID" value="PCE66664.1"/>
    <property type="molecule type" value="Genomic_DNA"/>
</dbReference>
<feature type="transmembrane region" description="Helical" evidence="4">
    <location>
        <begin position="6"/>
        <end position="28"/>
    </location>
</feature>
<evidence type="ECO:0000256" key="3">
    <source>
        <dbReference type="ARBA" id="ARBA00023163"/>
    </source>
</evidence>
<keyword evidence="4" id="KW-1133">Transmembrane helix</keyword>
<protein>
    <recommendedName>
        <fullName evidence="5">HTH araC/xylS-type domain-containing protein</fullName>
    </recommendedName>
</protein>